<keyword evidence="2" id="KW-0812">Transmembrane</keyword>
<name>S4RTM1_PETMA</name>
<proteinExistence type="predicted"/>
<feature type="transmembrane region" description="Helical" evidence="2">
    <location>
        <begin position="227"/>
        <end position="248"/>
    </location>
</feature>
<dbReference type="HOGENOM" id="CLU_043042_1_0_1"/>
<dbReference type="Gene3D" id="1.20.144.10">
    <property type="entry name" value="Phosphatidic acid phosphatase type 2/haloperoxidase"/>
    <property type="match status" value="1"/>
</dbReference>
<dbReference type="Pfam" id="PF01569">
    <property type="entry name" value="PAP2"/>
    <property type="match status" value="1"/>
</dbReference>
<dbReference type="PANTHER" id="PTHR14969">
    <property type="entry name" value="SPHINGOSINE-1-PHOSPHATE PHOSPHOHYDROLASE"/>
    <property type="match status" value="1"/>
</dbReference>
<feature type="domain" description="Phosphatidic acid phosphatase type 2/haloperoxidase" evidence="3">
    <location>
        <begin position="158"/>
        <end position="273"/>
    </location>
</feature>
<keyword evidence="2" id="KW-0472">Membrane</keyword>
<dbReference type="PANTHER" id="PTHR14969:SF45">
    <property type="entry name" value="SPHINGOSINE-1-PHOSPHATE PHOSPHATASE 1"/>
    <property type="match status" value="1"/>
</dbReference>
<sequence length="444" mass="47996">ASAGMAVRAAWRWLQDPCVVARFQKLCGLEEDAAAAATAAAAAPCEEGETRSNDIASSRKARHRRPGAAPDHGDPQPPRHGPHSGTVTDELHQEPSRSSIMQLPRRRNSLSQEVHTQAFVVRRRALHYLFVLGTELGNETFYITFFPFLFWNVDALVARRIIMVWVWVMFLGQSAKDLLRWPRPASPPVIKVEVFYDSEYGMPSTHAMSGTALPFAIFALTLGRFEYPVVLGLALACCWCLLVCLSRLYMGMHSILDVVVGVLCSVAILSVLLPSLETLDSLVTTHMYTPDRIILVHVAAALAAFTLDGWSTSRGDTAQILAVGAGVASGSRANRLLGLLATTQAPPERLPLPVLPGLPQLPGALVRTIARVLLGSAILLATKAALKSTSIPLACWLFSIPGDDVSVARRHAQVELPYRFITYGAVGFSAACLVPCAFSLVGLS</sequence>
<dbReference type="STRING" id="7757.ENSPMAP00000008561"/>
<organism evidence="4">
    <name type="scientific">Petromyzon marinus</name>
    <name type="common">Sea lamprey</name>
    <dbReference type="NCBI Taxonomy" id="7757"/>
    <lineage>
        <taxon>Eukaryota</taxon>
        <taxon>Metazoa</taxon>
        <taxon>Chordata</taxon>
        <taxon>Craniata</taxon>
        <taxon>Vertebrata</taxon>
        <taxon>Cyclostomata</taxon>
        <taxon>Hyperoartia</taxon>
        <taxon>Petromyzontiformes</taxon>
        <taxon>Petromyzontidae</taxon>
        <taxon>Petromyzon</taxon>
    </lineage>
</organism>
<protein>
    <submittedName>
        <fullName evidence="4">Sphingosine-1-phosphate phosphatase 1b</fullName>
    </submittedName>
</protein>
<dbReference type="GeneTree" id="ENSGT00940000158836"/>
<keyword evidence="2" id="KW-1133">Transmembrane helix</keyword>
<dbReference type="CDD" id="cd03388">
    <property type="entry name" value="PAP2_SPPase1"/>
    <property type="match status" value="1"/>
</dbReference>
<reference evidence="4" key="2">
    <citation type="submission" date="2025-09" db="UniProtKB">
        <authorList>
            <consortium name="Ensembl"/>
        </authorList>
    </citation>
    <scope>IDENTIFICATION</scope>
</reference>
<dbReference type="GO" id="GO:0005789">
    <property type="term" value="C:endoplasmic reticulum membrane"/>
    <property type="evidence" value="ECO:0007669"/>
    <property type="project" value="TreeGrafter"/>
</dbReference>
<accession>S4RTM1</accession>
<evidence type="ECO:0000259" key="3">
    <source>
        <dbReference type="SMART" id="SM00014"/>
    </source>
</evidence>
<dbReference type="GO" id="GO:0006670">
    <property type="term" value="P:sphingosine metabolic process"/>
    <property type="evidence" value="ECO:0007669"/>
    <property type="project" value="TreeGrafter"/>
</dbReference>
<feature type="transmembrane region" description="Helical" evidence="2">
    <location>
        <begin position="420"/>
        <end position="443"/>
    </location>
</feature>
<dbReference type="InterPro" id="IPR000326">
    <property type="entry name" value="PAP2/HPO"/>
</dbReference>
<feature type="transmembrane region" description="Helical" evidence="2">
    <location>
        <begin position="293"/>
        <end position="310"/>
    </location>
</feature>
<evidence type="ECO:0000256" key="2">
    <source>
        <dbReference type="SAM" id="Phobius"/>
    </source>
</evidence>
<dbReference type="SMART" id="SM00014">
    <property type="entry name" value="acidPPc"/>
    <property type="match status" value="1"/>
</dbReference>
<dbReference type="AlphaFoldDB" id="S4RTM1"/>
<feature type="region of interest" description="Disordered" evidence="1">
    <location>
        <begin position="41"/>
        <end position="108"/>
    </location>
</feature>
<feature type="transmembrane region" description="Helical" evidence="2">
    <location>
        <begin position="255"/>
        <end position="273"/>
    </location>
</feature>
<dbReference type="GO" id="GO:0042392">
    <property type="term" value="F:sphingosine-1-phosphate phosphatase activity"/>
    <property type="evidence" value="ECO:0007669"/>
    <property type="project" value="TreeGrafter"/>
</dbReference>
<evidence type="ECO:0000256" key="1">
    <source>
        <dbReference type="SAM" id="MobiDB-lite"/>
    </source>
</evidence>
<dbReference type="Ensembl" id="ENSPMAT00000008599.1">
    <property type="protein sequence ID" value="ENSPMAP00000008561.1"/>
    <property type="gene ID" value="ENSPMAG00000007788.1"/>
</dbReference>
<dbReference type="OMA" id="GRWEYPY"/>
<reference evidence="4" key="1">
    <citation type="submission" date="2025-08" db="UniProtKB">
        <authorList>
            <consortium name="Ensembl"/>
        </authorList>
    </citation>
    <scope>IDENTIFICATION</scope>
</reference>
<dbReference type="SUPFAM" id="SSF48317">
    <property type="entry name" value="Acid phosphatase/Vanadium-dependent haloperoxidase"/>
    <property type="match status" value="1"/>
</dbReference>
<dbReference type="InterPro" id="IPR036938">
    <property type="entry name" value="PAP2/HPO_sf"/>
</dbReference>
<evidence type="ECO:0000313" key="4">
    <source>
        <dbReference type="Ensembl" id="ENSPMAP00000008561.1"/>
    </source>
</evidence>